<comment type="caution">
    <text evidence="6">The sequence shown here is derived from an EMBL/GenBank/DDBJ whole genome shotgun (WGS) entry which is preliminary data.</text>
</comment>
<dbReference type="PANTHER" id="PTHR13693:SF79">
    <property type="entry name" value="SERINE PALMITOYLTRANSFERASE 2"/>
    <property type="match status" value="1"/>
</dbReference>
<comment type="cofactor">
    <cofactor evidence="1">
        <name>pyridoxal 5'-phosphate</name>
        <dbReference type="ChEBI" id="CHEBI:597326"/>
    </cofactor>
</comment>
<dbReference type="Proteomes" id="UP000822369">
    <property type="component" value="Chromosome 18"/>
</dbReference>
<protein>
    <submittedName>
        <fullName evidence="6">Serine palmitoyltransferase 2-like</fullName>
    </submittedName>
</protein>
<dbReference type="GO" id="GO:0046513">
    <property type="term" value="P:ceramide biosynthetic process"/>
    <property type="evidence" value="ECO:0007669"/>
    <property type="project" value="TreeGrafter"/>
</dbReference>
<dbReference type="PANTHER" id="PTHR13693">
    <property type="entry name" value="CLASS II AMINOTRANSFERASE/8-AMINO-7-OXONONANOATE SYNTHASE"/>
    <property type="match status" value="1"/>
</dbReference>
<reference evidence="6" key="1">
    <citation type="submission" date="2020-03" db="EMBL/GenBank/DDBJ databases">
        <title>Intra-Species Differences in Population Size shape Life History and Genome Evolution.</title>
        <authorList>
            <person name="Willemsen D."/>
            <person name="Cui R."/>
            <person name="Valenzano D.R."/>
        </authorList>
    </citation>
    <scope>NUCLEOTIDE SEQUENCE</scope>
    <source>
        <strain evidence="6">GRZ</strain>
        <tissue evidence="6">Whole</tissue>
    </source>
</reference>
<dbReference type="GO" id="GO:0046512">
    <property type="term" value="P:sphingosine biosynthetic process"/>
    <property type="evidence" value="ECO:0007669"/>
    <property type="project" value="TreeGrafter"/>
</dbReference>
<dbReference type="InterPro" id="IPR050087">
    <property type="entry name" value="AON_synthase_class-II"/>
</dbReference>
<dbReference type="GO" id="GO:0016020">
    <property type="term" value="C:membrane"/>
    <property type="evidence" value="ECO:0007669"/>
    <property type="project" value="GOC"/>
</dbReference>
<gene>
    <name evidence="6" type="ORF">G4P62_003242</name>
</gene>
<feature type="domain" description="Aminotransferase class I/classII large" evidence="5">
    <location>
        <begin position="22"/>
        <end position="104"/>
    </location>
</feature>
<organism evidence="6 7">
    <name type="scientific">Nothobranchius furzeri</name>
    <name type="common">Turquoise killifish</name>
    <dbReference type="NCBI Taxonomy" id="105023"/>
    <lineage>
        <taxon>Eukaryota</taxon>
        <taxon>Metazoa</taxon>
        <taxon>Chordata</taxon>
        <taxon>Craniata</taxon>
        <taxon>Vertebrata</taxon>
        <taxon>Euteleostomi</taxon>
        <taxon>Actinopterygii</taxon>
        <taxon>Neopterygii</taxon>
        <taxon>Teleostei</taxon>
        <taxon>Neoteleostei</taxon>
        <taxon>Acanthomorphata</taxon>
        <taxon>Ovalentaria</taxon>
        <taxon>Atherinomorphae</taxon>
        <taxon>Cyprinodontiformes</taxon>
        <taxon>Nothobranchiidae</taxon>
        <taxon>Nothobranchius</taxon>
    </lineage>
</organism>
<dbReference type="InterPro" id="IPR015422">
    <property type="entry name" value="PyrdxlP-dep_Trfase_small"/>
</dbReference>
<dbReference type="Gene3D" id="3.90.1150.10">
    <property type="entry name" value="Aspartate Aminotransferase, domain 1"/>
    <property type="match status" value="1"/>
</dbReference>
<name>A0A9D2XEU5_NOTFU</name>
<evidence type="ECO:0000259" key="5">
    <source>
        <dbReference type="Pfam" id="PF00155"/>
    </source>
</evidence>
<evidence type="ECO:0000313" key="7">
    <source>
        <dbReference type="Proteomes" id="UP000822369"/>
    </source>
</evidence>
<evidence type="ECO:0000313" key="6">
    <source>
        <dbReference type="EMBL" id="KAF7200840.1"/>
    </source>
</evidence>
<dbReference type="Gene3D" id="3.40.640.10">
    <property type="entry name" value="Type I PLP-dependent aspartate aminotransferase-like (Major domain)"/>
    <property type="match status" value="1"/>
</dbReference>
<dbReference type="AlphaFoldDB" id="A0A9D2XEU5"/>
<dbReference type="KEGG" id="nfu:107376248"/>
<dbReference type="InterPro" id="IPR015421">
    <property type="entry name" value="PyrdxlP-dep_Trfase_major"/>
</dbReference>
<dbReference type="EMBL" id="JAAVVJ010000018">
    <property type="protein sequence ID" value="KAF7200840.1"/>
    <property type="molecule type" value="Genomic_DNA"/>
</dbReference>
<accession>A0A9D2XEU5</accession>
<dbReference type="SUPFAM" id="SSF53383">
    <property type="entry name" value="PLP-dependent transferases"/>
    <property type="match status" value="1"/>
</dbReference>
<proteinExistence type="inferred from homology"/>
<dbReference type="GO" id="GO:0004758">
    <property type="term" value="F:serine C-palmitoyltransferase activity"/>
    <property type="evidence" value="ECO:0007669"/>
    <property type="project" value="TreeGrafter"/>
</dbReference>
<evidence type="ECO:0000256" key="2">
    <source>
        <dbReference type="ARBA" id="ARBA00008392"/>
    </source>
</evidence>
<keyword evidence="3" id="KW-0808">Transferase</keyword>
<comment type="similarity">
    <text evidence="2">Belongs to the class-II pyridoxal-phosphate-dependent aminotransferase family.</text>
</comment>
<dbReference type="Pfam" id="PF00155">
    <property type="entry name" value="Aminotran_1_2"/>
    <property type="match status" value="1"/>
</dbReference>
<sequence length="110" mass="11660">MTSPPSSSLHPSLPRHTGRVVKDVINLGSYNYLGFAENTGVCADAAAEVAMTYGVGLASTRQEIGNLDKHEEMEKLVAEFLGVESAMVFGMGFATNSMNIPALSGKVRLV</sequence>
<dbReference type="GO" id="GO:0017059">
    <property type="term" value="C:serine palmitoyltransferase complex"/>
    <property type="evidence" value="ECO:0007669"/>
    <property type="project" value="TreeGrafter"/>
</dbReference>
<dbReference type="InterPro" id="IPR015424">
    <property type="entry name" value="PyrdxlP-dep_Trfase"/>
</dbReference>
<evidence type="ECO:0000256" key="1">
    <source>
        <dbReference type="ARBA" id="ARBA00001933"/>
    </source>
</evidence>
<dbReference type="GO" id="GO:0030170">
    <property type="term" value="F:pyridoxal phosphate binding"/>
    <property type="evidence" value="ECO:0007669"/>
    <property type="project" value="InterPro"/>
</dbReference>
<evidence type="ECO:0000256" key="3">
    <source>
        <dbReference type="ARBA" id="ARBA00022679"/>
    </source>
</evidence>
<keyword evidence="4" id="KW-0012">Acyltransferase</keyword>
<dbReference type="InterPro" id="IPR004839">
    <property type="entry name" value="Aminotransferase_I/II_large"/>
</dbReference>
<evidence type="ECO:0000256" key="4">
    <source>
        <dbReference type="ARBA" id="ARBA00023315"/>
    </source>
</evidence>